<evidence type="ECO:0000256" key="3">
    <source>
        <dbReference type="ARBA" id="ARBA00023163"/>
    </source>
</evidence>
<evidence type="ECO:0000256" key="4">
    <source>
        <dbReference type="ARBA" id="ARBA00023242"/>
    </source>
</evidence>
<evidence type="ECO:0000313" key="7">
    <source>
        <dbReference type="Proteomes" id="UP000824890"/>
    </source>
</evidence>
<keyword evidence="4" id="KW-0539">Nucleus</keyword>
<dbReference type="SUPFAM" id="SSF50784">
    <property type="entry name" value="Transcription factor IIA (TFIIA), beta-barrel domain"/>
    <property type="match status" value="1"/>
</dbReference>
<comment type="similarity">
    <text evidence="2">Belongs to the TFIIA subunit 1 family.</text>
</comment>
<dbReference type="Gene3D" id="1.10.287.100">
    <property type="match status" value="1"/>
</dbReference>
<dbReference type="InterPro" id="IPR004855">
    <property type="entry name" value="TFIIA_asu/bsu"/>
</dbReference>
<feature type="compositionally biased region" description="Polar residues" evidence="5">
    <location>
        <begin position="108"/>
        <end position="123"/>
    </location>
</feature>
<comment type="caution">
    <text evidence="6">The sequence shown here is derived from an EMBL/GenBank/DDBJ whole genome shotgun (WGS) entry which is preliminary data.</text>
</comment>
<organism evidence="6 7">
    <name type="scientific">Brassica napus</name>
    <name type="common">Rape</name>
    <dbReference type="NCBI Taxonomy" id="3708"/>
    <lineage>
        <taxon>Eukaryota</taxon>
        <taxon>Viridiplantae</taxon>
        <taxon>Streptophyta</taxon>
        <taxon>Embryophyta</taxon>
        <taxon>Tracheophyta</taxon>
        <taxon>Spermatophyta</taxon>
        <taxon>Magnoliopsida</taxon>
        <taxon>eudicotyledons</taxon>
        <taxon>Gunneridae</taxon>
        <taxon>Pentapetalae</taxon>
        <taxon>rosids</taxon>
        <taxon>malvids</taxon>
        <taxon>Brassicales</taxon>
        <taxon>Brassicaceae</taxon>
        <taxon>Brassiceae</taxon>
        <taxon>Brassica</taxon>
    </lineage>
</organism>
<dbReference type="SMART" id="SM01371">
    <property type="entry name" value="TFIIA"/>
    <property type="match status" value="1"/>
</dbReference>
<dbReference type="Gene3D" id="2.30.18.10">
    <property type="entry name" value="Transcription factor IIA (TFIIA), beta-barrel domain"/>
    <property type="match status" value="1"/>
</dbReference>
<evidence type="ECO:0000313" key="6">
    <source>
        <dbReference type="EMBL" id="KAH0862047.1"/>
    </source>
</evidence>
<protein>
    <submittedName>
        <fullName evidence="6">Uncharacterized protein</fullName>
    </submittedName>
</protein>
<evidence type="ECO:0000256" key="2">
    <source>
        <dbReference type="ARBA" id="ARBA00010059"/>
    </source>
</evidence>
<keyword evidence="3" id="KW-0804">Transcription</keyword>
<keyword evidence="7" id="KW-1185">Reference proteome</keyword>
<sequence length="473" mass="52649">MATTTTTSGVYIHVIEDVVSKVREEFINNGGPGESVLSELQGIWETKMMQAGVSSGPIDRSSAQRSTPGGPLTHDLNVPYEGTEEYETPTAEMLFPPTPLQTPLPGTADNSSMYNIPTGSSDYPTPGSENGIHADVKARPTPYMQPPSPWTNPRPDVNVAYVDGRDEPERGNSNQQFTQDLFVPPSGKRKRDDSSTQYQNGRSIPQQDGASDDMPQVSLEGDTFCITFVGERKFPRDLLCSSSTIPQADGPMPDPYDEMLSTPNIYSYQGPNEDLNEGRTPAPNGKTSQAKNVGSVFFIEKLKEYVLLEIQASTPVAVQNDIIEDDEELLNEDDDDDELDDLESGEDMNTQHLVLAQFDKVTRTKSRWKCNLKDGIMHINDKDILFNKVMQQASSTSDLLTIAMLVGIEKLVLQCPNVFLFFLMNLEQTSVSYGKVLHLALGTVLLCKTNMKPDIVLLSRRRRRMEIWRNKER</sequence>
<feature type="region of interest" description="Disordered" evidence="5">
    <location>
        <begin position="52"/>
        <end position="78"/>
    </location>
</feature>
<reference evidence="6 7" key="1">
    <citation type="submission" date="2021-05" db="EMBL/GenBank/DDBJ databases">
        <title>Genome Assembly of Synthetic Allotetraploid Brassica napus Reveals Homoeologous Exchanges between Subgenomes.</title>
        <authorList>
            <person name="Davis J.T."/>
        </authorList>
    </citation>
    <scope>NUCLEOTIDE SEQUENCE [LARGE SCALE GENOMIC DNA]</scope>
    <source>
        <strain evidence="7">cv. Da-Ae</strain>
        <tissue evidence="6">Seedling</tissue>
    </source>
</reference>
<dbReference type="CDD" id="cd07976">
    <property type="entry name" value="TFIIA_alpha_beta_like"/>
    <property type="match status" value="2"/>
</dbReference>
<feature type="compositionally biased region" description="Polar residues" evidence="5">
    <location>
        <begin position="195"/>
        <end position="209"/>
    </location>
</feature>
<dbReference type="Pfam" id="PF03153">
    <property type="entry name" value="TFIIA"/>
    <property type="match status" value="2"/>
</dbReference>
<feature type="compositionally biased region" description="Pro residues" evidence="5">
    <location>
        <begin position="143"/>
        <end position="152"/>
    </location>
</feature>
<gene>
    <name evidence="6" type="ORF">HID58_079258</name>
</gene>
<dbReference type="InterPro" id="IPR009088">
    <property type="entry name" value="TFIIA_b-brl"/>
</dbReference>
<accession>A0ABQ7Y370</accession>
<dbReference type="PANTHER" id="PTHR12694">
    <property type="entry name" value="TRANSCRIPTION INITIATION FACTOR IIA SUBUNIT 1"/>
    <property type="match status" value="1"/>
</dbReference>
<evidence type="ECO:0000256" key="5">
    <source>
        <dbReference type="SAM" id="MobiDB-lite"/>
    </source>
</evidence>
<evidence type="ECO:0000256" key="1">
    <source>
        <dbReference type="ARBA" id="ARBA00004123"/>
    </source>
</evidence>
<proteinExistence type="inferred from homology"/>
<dbReference type="PANTHER" id="PTHR12694:SF17">
    <property type="entry name" value="TRANSCRIPTION FACTOR IIA ALPHA_BETA SUBUNIT"/>
    <property type="match status" value="1"/>
</dbReference>
<dbReference type="Proteomes" id="UP000824890">
    <property type="component" value="Unassembled WGS sequence"/>
</dbReference>
<dbReference type="EMBL" id="JAGKQM010000018">
    <property type="protein sequence ID" value="KAH0862047.1"/>
    <property type="molecule type" value="Genomic_DNA"/>
</dbReference>
<name>A0ABQ7Y370_BRANA</name>
<comment type="subcellular location">
    <subcellularLocation>
        <location evidence="1">Nucleus</location>
    </subcellularLocation>
</comment>
<feature type="region of interest" description="Disordered" evidence="5">
    <location>
        <begin position="100"/>
        <end position="217"/>
    </location>
</feature>
<dbReference type="SUPFAM" id="SSF47396">
    <property type="entry name" value="Transcription factor IIA (TFIIA), alpha-helical domain"/>
    <property type="match status" value="1"/>
</dbReference>